<gene>
    <name evidence="2" type="ORF">FHS16_000159</name>
</gene>
<feature type="transmembrane region" description="Helical" evidence="1">
    <location>
        <begin position="263"/>
        <end position="281"/>
    </location>
</feature>
<dbReference type="Proteomes" id="UP000518605">
    <property type="component" value="Unassembled WGS sequence"/>
</dbReference>
<feature type="transmembrane region" description="Helical" evidence="1">
    <location>
        <begin position="6"/>
        <end position="26"/>
    </location>
</feature>
<evidence type="ECO:0000256" key="1">
    <source>
        <dbReference type="SAM" id="Phobius"/>
    </source>
</evidence>
<dbReference type="AlphaFoldDB" id="A0A7W5C3C3"/>
<feature type="transmembrane region" description="Helical" evidence="1">
    <location>
        <begin position="169"/>
        <end position="193"/>
    </location>
</feature>
<dbReference type="RefSeq" id="WP_183557527.1">
    <property type="nucleotide sequence ID" value="NZ_CBCSLB010000001.1"/>
</dbReference>
<feature type="transmembrane region" description="Helical" evidence="1">
    <location>
        <begin position="213"/>
        <end position="233"/>
    </location>
</feature>
<keyword evidence="3" id="KW-1185">Reference proteome</keyword>
<feature type="transmembrane region" description="Helical" evidence="1">
    <location>
        <begin position="33"/>
        <end position="54"/>
    </location>
</feature>
<reference evidence="2 3" key="1">
    <citation type="submission" date="2020-08" db="EMBL/GenBank/DDBJ databases">
        <title>Genomic Encyclopedia of Type Strains, Phase III (KMG-III): the genomes of soil and plant-associated and newly described type strains.</title>
        <authorList>
            <person name="Whitman W."/>
        </authorList>
    </citation>
    <scope>NUCLEOTIDE SEQUENCE [LARGE SCALE GENOMIC DNA]</scope>
    <source>
        <strain evidence="2 3">CECT 8234</strain>
    </source>
</reference>
<dbReference type="InterPro" id="IPR004761">
    <property type="entry name" value="Spore_GerAB"/>
</dbReference>
<keyword evidence="1" id="KW-1133">Transmembrane helix</keyword>
<evidence type="ECO:0008006" key="4">
    <source>
        <dbReference type="Google" id="ProtNLM"/>
    </source>
</evidence>
<name>A0A7W5C3C3_9BACL</name>
<sequence>MNRYVFYNFMLVSFINLMLYVPHILIQYRYTGAVSSIVIGILIGTILVYLYTSAMARFPGKGLPEILKLYSPKWLVSIMMFFLAIMWWFATTVVVVAYAVLINRFFNPDANTIVILIMLVLACGYAATRSTLSVMFVVEIGLIINAPIILFVLFKAVRSTQLSWDAIRIVANYVTAMPTLSCIAAASFIFTGYINLSLFNRLLPPNFRFKFRFVYPLFGAMILLITFFVPIGFHGTEGVAQYIYVWSLTADSLLMQYGFIERVLFLFLLVYLNLTLVYTMSGWHQAMEFVKSCIPSYKPEIDSPKTPLSNYVIVGIFALLSVLYLVMTNEKINMMITSYWLIVRLFVEIFIVIWVFVLSRKGAKAA</sequence>
<dbReference type="GO" id="GO:0009847">
    <property type="term" value="P:spore germination"/>
    <property type="evidence" value="ECO:0007669"/>
    <property type="project" value="InterPro"/>
</dbReference>
<feature type="transmembrane region" description="Helical" evidence="1">
    <location>
        <begin position="339"/>
        <end position="357"/>
    </location>
</feature>
<feature type="transmembrane region" description="Helical" evidence="1">
    <location>
        <begin position="134"/>
        <end position="157"/>
    </location>
</feature>
<proteinExistence type="predicted"/>
<accession>A0A7W5C3C3</accession>
<keyword evidence="1" id="KW-0472">Membrane</keyword>
<evidence type="ECO:0000313" key="2">
    <source>
        <dbReference type="EMBL" id="MBB3150127.1"/>
    </source>
</evidence>
<dbReference type="GO" id="GO:0016020">
    <property type="term" value="C:membrane"/>
    <property type="evidence" value="ECO:0007669"/>
    <property type="project" value="InterPro"/>
</dbReference>
<feature type="transmembrane region" description="Helical" evidence="1">
    <location>
        <begin position="74"/>
        <end position="101"/>
    </location>
</feature>
<dbReference type="Pfam" id="PF03845">
    <property type="entry name" value="Spore_permease"/>
    <property type="match status" value="1"/>
</dbReference>
<feature type="transmembrane region" description="Helical" evidence="1">
    <location>
        <begin position="110"/>
        <end position="128"/>
    </location>
</feature>
<organism evidence="2 3">
    <name type="scientific">Paenibacillus endophyticus</name>
    <dbReference type="NCBI Taxonomy" id="1294268"/>
    <lineage>
        <taxon>Bacteria</taxon>
        <taxon>Bacillati</taxon>
        <taxon>Bacillota</taxon>
        <taxon>Bacilli</taxon>
        <taxon>Bacillales</taxon>
        <taxon>Paenibacillaceae</taxon>
        <taxon>Paenibacillus</taxon>
    </lineage>
</organism>
<dbReference type="EMBL" id="JACHXW010000001">
    <property type="protein sequence ID" value="MBB3150127.1"/>
    <property type="molecule type" value="Genomic_DNA"/>
</dbReference>
<protein>
    <recommendedName>
        <fullName evidence="4">GerAB/ArcD/ProY family transporter</fullName>
    </recommendedName>
</protein>
<feature type="transmembrane region" description="Helical" evidence="1">
    <location>
        <begin position="308"/>
        <end position="327"/>
    </location>
</feature>
<keyword evidence="1" id="KW-0812">Transmembrane</keyword>
<evidence type="ECO:0000313" key="3">
    <source>
        <dbReference type="Proteomes" id="UP000518605"/>
    </source>
</evidence>
<comment type="caution">
    <text evidence="2">The sequence shown here is derived from an EMBL/GenBank/DDBJ whole genome shotgun (WGS) entry which is preliminary data.</text>
</comment>